<keyword evidence="8 11" id="KW-1133">Transmembrane helix</keyword>
<evidence type="ECO:0000256" key="4">
    <source>
        <dbReference type="ARBA" id="ARBA00022448"/>
    </source>
</evidence>
<dbReference type="Proteomes" id="UP000196485">
    <property type="component" value="Unassembled WGS sequence"/>
</dbReference>
<reference evidence="13" key="1">
    <citation type="submission" date="2017-06" db="EMBL/GenBank/DDBJ databases">
        <authorList>
            <person name="Kim H.J."/>
            <person name="Triplett B.A."/>
        </authorList>
    </citation>
    <scope>NUCLEOTIDE SEQUENCE [LARGE SCALE GENOMIC DNA]</scope>
    <source>
        <strain evidence="13">Type strain: CECT 9192</strain>
    </source>
</reference>
<evidence type="ECO:0000313" key="13">
    <source>
        <dbReference type="EMBL" id="SMY18150.1"/>
    </source>
</evidence>
<sequence>MSFFISQAHAATEGAAQGGSPYQLFIMLGLFAVIFYFMIYRPQAKRVKEHKTLMSSMSKGDEVMTNGGLLGRITKSSSESDYIVLALNDNTEVTIKKDFITAVLPKGTMKSL</sequence>
<dbReference type="PANTHER" id="PTHR33909:SF1">
    <property type="entry name" value="SEC TRANSLOCON ACCESSORY COMPLEX SUBUNIT YAJC"/>
    <property type="match status" value="1"/>
</dbReference>
<dbReference type="AlphaFoldDB" id="A0A1B8I1Q2"/>
<proteinExistence type="inferred from homology"/>
<dbReference type="OrthoDB" id="9811406at2"/>
<dbReference type="InterPro" id="IPR003849">
    <property type="entry name" value="Preprotein_translocase_YajC"/>
</dbReference>
<evidence type="ECO:0000313" key="15">
    <source>
        <dbReference type="Proteomes" id="UP000241858"/>
    </source>
</evidence>
<keyword evidence="6 11" id="KW-0812">Transmembrane</keyword>
<evidence type="ECO:0000256" key="6">
    <source>
        <dbReference type="ARBA" id="ARBA00022692"/>
    </source>
</evidence>
<gene>
    <name evidence="12" type="ORF">C0W81_05810</name>
    <name evidence="13" type="ORF">PAQU9191_03485</name>
</gene>
<dbReference type="Proteomes" id="UP000241858">
    <property type="component" value="Unassembled WGS sequence"/>
</dbReference>
<dbReference type="SMART" id="SM01323">
    <property type="entry name" value="YajC"/>
    <property type="match status" value="1"/>
</dbReference>
<evidence type="ECO:0000256" key="7">
    <source>
        <dbReference type="ARBA" id="ARBA00022927"/>
    </source>
</evidence>
<evidence type="ECO:0000256" key="1">
    <source>
        <dbReference type="ARBA" id="ARBA00004162"/>
    </source>
</evidence>
<reference evidence="14" key="2">
    <citation type="submission" date="2017-06" db="EMBL/GenBank/DDBJ databases">
        <authorList>
            <person name="Rodrigo-Torres L."/>
            <person name="Arahal R. D."/>
            <person name="Lucena T."/>
        </authorList>
    </citation>
    <scope>NUCLEOTIDE SEQUENCE [LARGE SCALE GENOMIC DNA]</scope>
    <source>
        <strain evidence="14">type strain: CECT 9192</strain>
    </source>
</reference>
<comment type="subcellular location">
    <subcellularLocation>
        <location evidence="1">Cell membrane</location>
        <topology evidence="1">Single-pass membrane protein</topology>
    </subcellularLocation>
</comment>
<keyword evidence="5" id="KW-1003">Cell membrane</keyword>
<evidence type="ECO:0000256" key="2">
    <source>
        <dbReference type="ARBA" id="ARBA00006742"/>
    </source>
</evidence>
<protein>
    <recommendedName>
        <fullName evidence="3">Sec translocon accessory complex subunit YajC</fullName>
    </recommendedName>
</protein>
<evidence type="ECO:0000313" key="12">
    <source>
        <dbReference type="EMBL" id="PSU08928.1"/>
    </source>
</evidence>
<evidence type="ECO:0000256" key="5">
    <source>
        <dbReference type="ARBA" id="ARBA00022475"/>
    </source>
</evidence>
<evidence type="ECO:0000313" key="14">
    <source>
        <dbReference type="Proteomes" id="UP000196485"/>
    </source>
</evidence>
<dbReference type="GO" id="GO:0005886">
    <property type="term" value="C:plasma membrane"/>
    <property type="evidence" value="ECO:0007669"/>
    <property type="project" value="UniProtKB-SubCell"/>
</dbReference>
<dbReference type="PRINTS" id="PR01853">
    <property type="entry name" value="YAJCTRNLCASE"/>
</dbReference>
<dbReference type="RefSeq" id="WP_060998987.1">
    <property type="nucleotide sequence ID" value="NZ_FYAH01000012.1"/>
</dbReference>
<evidence type="ECO:0000256" key="10">
    <source>
        <dbReference type="ARBA" id="ARBA00023136"/>
    </source>
</evidence>
<evidence type="ECO:0000256" key="8">
    <source>
        <dbReference type="ARBA" id="ARBA00022989"/>
    </source>
</evidence>
<evidence type="ECO:0000256" key="3">
    <source>
        <dbReference type="ARBA" id="ARBA00014962"/>
    </source>
</evidence>
<feature type="transmembrane region" description="Helical" evidence="11">
    <location>
        <begin position="22"/>
        <end position="40"/>
    </location>
</feature>
<dbReference type="GO" id="GO:0015031">
    <property type="term" value="P:protein transport"/>
    <property type="evidence" value="ECO:0007669"/>
    <property type="project" value="UniProtKB-KW"/>
</dbReference>
<accession>A0A1B8I1Q2</accession>
<keyword evidence="7" id="KW-0653">Protein transport</keyword>
<dbReference type="NCBIfam" id="TIGR00739">
    <property type="entry name" value="yajC"/>
    <property type="match status" value="1"/>
</dbReference>
<keyword evidence="4" id="KW-0813">Transport</keyword>
<dbReference type="PANTHER" id="PTHR33909">
    <property type="entry name" value="SEC TRANSLOCON ACCESSORY COMPLEX SUBUNIT YAJC"/>
    <property type="match status" value="1"/>
</dbReference>
<reference evidence="12 15" key="3">
    <citation type="submission" date="2018-03" db="EMBL/GenBank/DDBJ databases">
        <title>Whole genome sequencing of Histamine producing bacteria.</title>
        <authorList>
            <person name="Butler K."/>
        </authorList>
    </citation>
    <scope>NUCLEOTIDE SEQUENCE [LARGE SCALE GENOMIC DNA]</scope>
    <source>
        <strain evidence="12 15">DSM 23343</strain>
    </source>
</reference>
<organism evidence="12 15">
    <name type="scientific">Photobacterium aquimaris</name>
    <dbReference type="NCBI Taxonomy" id="512643"/>
    <lineage>
        <taxon>Bacteria</taxon>
        <taxon>Pseudomonadati</taxon>
        <taxon>Pseudomonadota</taxon>
        <taxon>Gammaproteobacteria</taxon>
        <taxon>Vibrionales</taxon>
        <taxon>Vibrionaceae</taxon>
        <taxon>Photobacterium</taxon>
    </lineage>
</organism>
<keyword evidence="10 11" id="KW-0472">Membrane</keyword>
<dbReference type="EMBL" id="FYAH01000012">
    <property type="protein sequence ID" value="SMY18150.1"/>
    <property type="molecule type" value="Genomic_DNA"/>
</dbReference>
<keyword evidence="14" id="KW-1185">Reference proteome</keyword>
<comment type="similarity">
    <text evidence="2">Belongs to the YajC family.</text>
</comment>
<evidence type="ECO:0000256" key="11">
    <source>
        <dbReference type="SAM" id="Phobius"/>
    </source>
</evidence>
<dbReference type="EMBL" id="PYLY01000008">
    <property type="protein sequence ID" value="PSU08928.1"/>
    <property type="molecule type" value="Genomic_DNA"/>
</dbReference>
<dbReference type="Pfam" id="PF02699">
    <property type="entry name" value="YajC"/>
    <property type="match status" value="1"/>
</dbReference>
<name>A0A1B8I1Q2_9GAMM</name>
<keyword evidence="9" id="KW-0811">Translocation</keyword>
<evidence type="ECO:0000256" key="9">
    <source>
        <dbReference type="ARBA" id="ARBA00023010"/>
    </source>
</evidence>